<organism evidence="4">
    <name type="scientific">mine drainage metagenome</name>
    <dbReference type="NCBI Taxonomy" id="410659"/>
    <lineage>
        <taxon>unclassified sequences</taxon>
        <taxon>metagenomes</taxon>
        <taxon>ecological metagenomes</taxon>
    </lineage>
</organism>
<dbReference type="InterPro" id="IPR011765">
    <property type="entry name" value="Pept_M16_N"/>
</dbReference>
<feature type="compositionally biased region" description="Polar residues" evidence="1">
    <location>
        <begin position="437"/>
        <end position="446"/>
    </location>
</feature>
<dbReference type="Pfam" id="PF00675">
    <property type="entry name" value="Peptidase_M16"/>
    <property type="match status" value="1"/>
</dbReference>
<dbReference type="AlphaFoldDB" id="A0A1J5SC92"/>
<dbReference type="EMBL" id="MLJW01000049">
    <property type="protein sequence ID" value="OIR05579.1"/>
    <property type="molecule type" value="Genomic_DNA"/>
</dbReference>
<dbReference type="PANTHER" id="PTHR11851:SF224">
    <property type="entry name" value="PROCESSING PROTEASE"/>
    <property type="match status" value="1"/>
</dbReference>
<evidence type="ECO:0000256" key="1">
    <source>
        <dbReference type="SAM" id="MobiDB-lite"/>
    </source>
</evidence>
<feature type="domain" description="Peptidase M16 C-terminal" evidence="3">
    <location>
        <begin position="190"/>
        <end position="366"/>
    </location>
</feature>
<evidence type="ECO:0000259" key="3">
    <source>
        <dbReference type="Pfam" id="PF05193"/>
    </source>
</evidence>
<dbReference type="InterPro" id="IPR011249">
    <property type="entry name" value="Metalloenz_LuxS/M16"/>
</dbReference>
<dbReference type="InterPro" id="IPR007863">
    <property type="entry name" value="Peptidase_M16_C"/>
</dbReference>
<sequence length="458" mass="49925">MFTRLLRFLSIAILLGAASTALATPQIQHWQAASGARVYFVEDHGLPMLDVAVSFPAGSGFDAAGKVGVANMTFGMLDLGSQGLSEDDIARKLADIGAQMGDQFDPDRAGLTLRTLSSATERDAALDILARCLQQPLFPDAILQREKARLIASLKESETQPESIADKAFAKAVFGVHPYGWRTETADIDKIQRADLENFYHAHYSAKHAVVALMGDITRAQAETIAQQLTASLPAGDADPHIAPVTIRIQPSEQRIPHPASQSHILIGAPGIARNDEDYFPLYVGNYILGGGGFVSRLMNEVREKRGMAYSIYSYFMPMQQPGAFQIGLQTKKEQADESLRLVRQTLRAFVDKGVTEKELRAAKQNIIGGFPLRIDSNKKILDYLSVIGFYELPLTYLDDFTAKVEKVTAKQIHDAFKRRIDPDALATVIVGAPTAGNPQPTSGRTESAAPDAEKSNK</sequence>
<gene>
    <name evidence="4" type="ORF">GALL_123220</name>
</gene>
<name>A0A1J5SC92_9ZZZZ</name>
<evidence type="ECO:0000259" key="2">
    <source>
        <dbReference type="Pfam" id="PF00675"/>
    </source>
</evidence>
<dbReference type="Pfam" id="PF05193">
    <property type="entry name" value="Peptidase_M16_C"/>
    <property type="match status" value="1"/>
</dbReference>
<dbReference type="InterPro" id="IPR050361">
    <property type="entry name" value="MPP/UQCRC_Complex"/>
</dbReference>
<evidence type="ECO:0000313" key="4">
    <source>
        <dbReference type="EMBL" id="OIR05579.1"/>
    </source>
</evidence>
<protein>
    <submittedName>
        <fullName evidence="4">Peptidase M16 inactive domain protein</fullName>
    </submittedName>
</protein>
<dbReference type="SUPFAM" id="SSF63411">
    <property type="entry name" value="LuxS/MPP-like metallohydrolase"/>
    <property type="match status" value="2"/>
</dbReference>
<reference evidence="4" key="1">
    <citation type="submission" date="2016-10" db="EMBL/GenBank/DDBJ databases">
        <title>Sequence of Gallionella enrichment culture.</title>
        <authorList>
            <person name="Poehlein A."/>
            <person name="Muehling M."/>
            <person name="Daniel R."/>
        </authorList>
    </citation>
    <scope>NUCLEOTIDE SEQUENCE</scope>
</reference>
<proteinExistence type="predicted"/>
<feature type="domain" description="Peptidase M16 N-terminal" evidence="2">
    <location>
        <begin position="44"/>
        <end position="180"/>
    </location>
</feature>
<comment type="caution">
    <text evidence="4">The sequence shown here is derived from an EMBL/GenBank/DDBJ whole genome shotgun (WGS) entry which is preliminary data.</text>
</comment>
<dbReference type="PANTHER" id="PTHR11851">
    <property type="entry name" value="METALLOPROTEASE"/>
    <property type="match status" value="1"/>
</dbReference>
<accession>A0A1J5SC92</accession>
<dbReference type="GO" id="GO:0046872">
    <property type="term" value="F:metal ion binding"/>
    <property type="evidence" value="ECO:0007669"/>
    <property type="project" value="InterPro"/>
</dbReference>
<feature type="region of interest" description="Disordered" evidence="1">
    <location>
        <begin position="433"/>
        <end position="458"/>
    </location>
</feature>
<dbReference type="Gene3D" id="3.30.830.10">
    <property type="entry name" value="Metalloenzyme, LuxS/M16 peptidase-like"/>
    <property type="match status" value="2"/>
</dbReference>